<reference evidence="3" key="1">
    <citation type="submission" date="2016-11" db="EMBL/GenBank/DDBJ databases">
        <authorList>
            <person name="Varghese N."/>
            <person name="Submissions S."/>
        </authorList>
    </citation>
    <scope>NUCLEOTIDE SEQUENCE [LARGE SCALE GENOMIC DNA]</scope>
    <source>
        <strain evidence="3">CGMCC 1.10835</strain>
    </source>
</reference>
<keyword evidence="3" id="KW-1185">Reference proteome</keyword>
<dbReference type="InterPro" id="IPR013362">
    <property type="entry name" value="Pilus_4_PilV"/>
</dbReference>
<dbReference type="AlphaFoldDB" id="A0A1M6VUU7"/>
<feature type="transmembrane region" description="Helical" evidence="1">
    <location>
        <begin position="20"/>
        <end position="40"/>
    </location>
</feature>
<organism evidence="2 3">
    <name type="scientific">Marinobacter antarcticus</name>
    <dbReference type="NCBI Taxonomy" id="564117"/>
    <lineage>
        <taxon>Bacteria</taxon>
        <taxon>Pseudomonadati</taxon>
        <taxon>Pseudomonadota</taxon>
        <taxon>Gammaproteobacteria</taxon>
        <taxon>Pseudomonadales</taxon>
        <taxon>Marinobacteraceae</taxon>
        <taxon>Marinobacter</taxon>
    </lineage>
</organism>
<evidence type="ECO:0000313" key="2">
    <source>
        <dbReference type="EMBL" id="SHK85230.1"/>
    </source>
</evidence>
<evidence type="ECO:0000256" key="1">
    <source>
        <dbReference type="SAM" id="Phobius"/>
    </source>
</evidence>
<evidence type="ECO:0000313" key="3">
    <source>
        <dbReference type="Proteomes" id="UP000184497"/>
    </source>
</evidence>
<keyword evidence="1" id="KW-0812">Transmembrane</keyword>
<sequence>MMIKPLLSGKPQRGFTMIEVLIAVLILGIGLLGVAGVQLVSMQQTVNSTLRSEATMYAQTVAERLRSNGGVTLTAGQLSVLKTQMLANLGSGADLKVTMNGTSTVAEVEITWTERDPFAANNGLATQTLTLDARL</sequence>
<dbReference type="OrthoDB" id="6369165at2"/>
<dbReference type="SUPFAM" id="SSF54523">
    <property type="entry name" value="Pili subunits"/>
    <property type="match status" value="1"/>
</dbReference>
<dbReference type="STRING" id="564117.SAMN05216369_3350"/>
<keyword evidence="1" id="KW-1133">Transmembrane helix</keyword>
<gene>
    <name evidence="2" type="ORF">SAMN05216369_3350</name>
</gene>
<name>A0A1M6VUU7_9GAMM</name>
<dbReference type="NCBIfam" id="TIGR02523">
    <property type="entry name" value="type_IV_pilV"/>
    <property type="match status" value="1"/>
</dbReference>
<keyword evidence="1" id="KW-0472">Membrane</keyword>
<dbReference type="EMBL" id="FRAQ01000005">
    <property type="protein sequence ID" value="SHK85230.1"/>
    <property type="molecule type" value="Genomic_DNA"/>
</dbReference>
<proteinExistence type="predicted"/>
<dbReference type="Proteomes" id="UP000184497">
    <property type="component" value="Unassembled WGS sequence"/>
</dbReference>
<dbReference type="InterPro" id="IPR012902">
    <property type="entry name" value="N_methyl_site"/>
</dbReference>
<accession>A0A1M6VUU7</accession>
<dbReference type="Gene3D" id="3.30.700.10">
    <property type="entry name" value="Glycoprotein, Type 4 Pilin"/>
    <property type="match status" value="1"/>
</dbReference>
<dbReference type="InterPro" id="IPR045584">
    <property type="entry name" value="Pilin-like"/>
</dbReference>
<protein>
    <submittedName>
        <fullName evidence="2">Type IV pilus assembly protein PilV</fullName>
    </submittedName>
</protein>
<dbReference type="NCBIfam" id="TIGR02532">
    <property type="entry name" value="IV_pilin_GFxxxE"/>
    <property type="match status" value="1"/>
</dbReference>
<dbReference type="Pfam" id="PF07963">
    <property type="entry name" value="N_methyl"/>
    <property type="match status" value="1"/>
</dbReference>
<dbReference type="RefSeq" id="WP_072799579.1">
    <property type="nucleotide sequence ID" value="NZ_FRAQ01000005.1"/>
</dbReference>